<dbReference type="SUPFAM" id="SSF57716">
    <property type="entry name" value="Glucocorticoid receptor-like (DNA-binding domain)"/>
    <property type="match status" value="1"/>
</dbReference>
<evidence type="ECO:0000313" key="5">
    <source>
        <dbReference type="WBParaSite" id="nRc.2.0.1.t44395-RA"/>
    </source>
</evidence>
<evidence type="ECO:0000313" key="4">
    <source>
        <dbReference type="Proteomes" id="UP000887565"/>
    </source>
</evidence>
<comment type="similarity">
    <text evidence="1">Belongs to the universal ribosomal protein uS14 family.</text>
</comment>
<dbReference type="WBParaSite" id="nRc.2.0.1.t44395-RA">
    <property type="protein sequence ID" value="nRc.2.0.1.t44395-RA"/>
    <property type="gene ID" value="nRc.2.0.1.g44395"/>
</dbReference>
<dbReference type="AlphaFoldDB" id="A0A915L109"/>
<keyword evidence="2" id="KW-0689">Ribosomal protein</keyword>
<dbReference type="GO" id="GO:0005763">
    <property type="term" value="C:mitochondrial small ribosomal subunit"/>
    <property type="evidence" value="ECO:0007669"/>
    <property type="project" value="TreeGrafter"/>
</dbReference>
<dbReference type="Gene3D" id="1.10.287.1480">
    <property type="match status" value="1"/>
</dbReference>
<dbReference type="InterPro" id="IPR001209">
    <property type="entry name" value="Ribosomal_uS14"/>
</dbReference>
<keyword evidence="4" id="KW-1185">Reference proteome</keyword>
<dbReference type="Pfam" id="PF00253">
    <property type="entry name" value="Ribosomal_S14"/>
    <property type="match status" value="1"/>
</dbReference>
<dbReference type="GO" id="GO:0006412">
    <property type="term" value="P:translation"/>
    <property type="evidence" value="ECO:0007669"/>
    <property type="project" value="InterPro"/>
</dbReference>
<sequence>MIGKIVSRFFCSTNFLRQAQVVAADGRSKAIRTKSKYPRPNRLTMEESSFEEYNKGPMEMRRNWDEPYYFHCWPNWKTNTDFKRRKVVAEYAPQRLRLLAMVRAAQLPKVFREQVREDLNALPKDSRWYQVENLCMFTGRKRGKVVRMRLSRFCFRKRADHGKLGGVMRAVW</sequence>
<evidence type="ECO:0000256" key="3">
    <source>
        <dbReference type="ARBA" id="ARBA00023274"/>
    </source>
</evidence>
<dbReference type="OMA" id="MEMRRNW"/>
<evidence type="ECO:0000256" key="2">
    <source>
        <dbReference type="ARBA" id="ARBA00022980"/>
    </source>
</evidence>
<evidence type="ECO:0000256" key="1">
    <source>
        <dbReference type="ARBA" id="ARBA00009083"/>
    </source>
</evidence>
<dbReference type="Proteomes" id="UP000887565">
    <property type="component" value="Unplaced"/>
</dbReference>
<organism evidence="4 5">
    <name type="scientific">Romanomermis culicivorax</name>
    <name type="common">Nematode worm</name>
    <dbReference type="NCBI Taxonomy" id="13658"/>
    <lineage>
        <taxon>Eukaryota</taxon>
        <taxon>Metazoa</taxon>
        <taxon>Ecdysozoa</taxon>
        <taxon>Nematoda</taxon>
        <taxon>Enoplea</taxon>
        <taxon>Dorylaimia</taxon>
        <taxon>Mermithida</taxon>
        <taxon>Mermithoidea</taxon>
        <taxon>Mermithidae</taxon>
        <taxon>Romanomermis</taxon>
    </lineage>
</organism>
<dbReference type="GO" id="GO:0003735">
    <property type="term" value="F:structural constituent of ribosome"/>
    <property type="evidence" value="ECO:0007669"/>
    <property type="project" value="InterPro"/>
</dbReference>
<keyword evidence="3" id="KW-0687">Ribonucleoprotein</keyword>
<dbReference type="PANTHER" id="PTHR19836">
    <property type="entry name" value="30S RIBOSOMAL PROTEIN S14"/>
    <property type="match status" value="1"/>
</dbReference>
<accession>A0A915L109</accession>
<proteinExistence type="inferred from homology"/>
<protein>
    <submittedName>
        <fullName evidence="5">Mitochondrial ribosomal protein S14</fullName>
    </submittedName>
</protein>
<name>A0A915L109_ROMCU</name>
<reference evidence="5" key="1">
    <citation type="submission" date="2022-11" db="UniProtKB">
        <authorList>
            <consortium name="WormBaseParasite"/>
        </authorList>
    </citation>
    <scope>IDENTIFICATION</scope>
</reference>
<dbReference type="PANTHER" id="PTHR19836:SF19">
    <property type="entry name" value="SMALL RIBOSOMAL SUBUNIT PROTEIN US14M"/>
    <property type="match status" value="1"/>
</dbReference>